<dbReference type="AlphaFoldDB" id="A0A4D7QDA1"/>
<reference evidence="1 2" key="1">
    <citation type="submission" date="2019-04" db="EMBL/GenBank/DDBJ databases">
        <title>Phreatobacter aquaticus sp. nov.</title>
        <authorList>
            <person name="Choi A."/>
            <person name="Baek K."/>
        </authorList>
    </citation>
    <scope>NUCLEOTIDE SEQUENCE [LARGE SCALE GENOMIC DNA]</scope>
    <source>
        <strain evidence="1 2">NMCR1094</strain>
    </source>
</reference>
<evidence type="ECO:0000313" key="2">
    <source>
        <dbReference type="Proteomes" id="UP000298588"/>
    </source>
</evidence>
<dbReference type="GO" id="GO:0001046">
    <property type="term" value="F:core promoter sequence-specific DNA binding"/>
    <property type="evidence" value="ECO:0007669"/>
    <property type="project" value="TreeGrafter"/>
</dbReference>
<dbReference type="RefSeq" id="WP_137098522.1">
    <property type="nucleotide sequence ID" value="NZ_CP039865.1"/>
</dbReference>
<dbReference type="Gene3D" id="1.10.260.40">
    <property type="entry name" value="lambda repressor-like DNA-binding domains"/>
    <property type="match status" value="1"/>
</dbReference>
<dbReference type="InterPro" id="IPR010982">
    <property type="entry name" value="Lambda_DNA-bd_dom_sf"/>
</dbReference>
<evidence type="ECO:0000313" key="1">
    <source>
        <dbReference type="EMBL" id="QCK85188.1"/>
    </source>
</evidence>
<sequence>MDIRPIRSDDDHRSALAEIDRLWDAAPGSPEADRLDVLATLVERYEDLHHPIDPADPVETIKAHMAWTGRDQSDLAALLGSRARASEILSRKRTLTMDMVRKLTKVWGIPAEPLIEPYAPVAVAS</sequence>
<accession>A0A4D7QDA1</accession>
<dbReference type="OrthoDB" id="9796786at2"/>
<organism evidence="1 2">
    <name type="scientific">Phreatobacter aquaticus</name>
    <dbReference type="NCBI Taxonomy" id="2570229"/>
    <lineage>
        <taxon>Bacteria</taxon>
        <taxon>Pseudomonadati</taxon>
        <taxon>Pseudomonadota</taxon>
        <taxon>Alphaproteobacteria</taxon>
        <taxon>Hyphomicrobiales</taxon>
        <taxon>Phreatobacteraceae</taxon>
        <taxon>Phreatobacter</taxon>
    </lineage>
</organism>
<dbReference type="Proteomes" id="UP000298588">
    <property type="component" value="Chromosome"/>
</dbReference>
<proteinExistence type="predicted"/>
<name>A0A4D7QDA1_9HYPH</name>
<dbReference type="EMBL" id="CP039865">
    <property type="protein sequence ID" value="QCK85188.1"/>
    <property type="molecule type" value="Genomic_DNA"/>
</dbReference>
<dbReference type="GO" id="GO:0006355">
    <property type="term" value="P:regulation of DNA-templated transcription"/>
    <property type="evidence" value="ECO:0007669"/>
    <property type="project" value="InterPro"/>
</dbReference>
<dbReference type="SUPFAM" id="SSF47413">
    <property type="entry name" value="lambda repressor-like DNA-binding domains"/>
    <property type="match status" value="1"/>
</dbReference>
<dbReference type="PANTHER" id="PTHR40455">
    <property type="entry name" value="ANTITOXIN HIGA"/>
    <property type="match status" value="1"/>
</dbReference>
<dbReference type="KEGG" id="paqt:E8L99_05030"/>
<dbReference type="InterPro" id="IPR039060">
    <property type="entry name" value="Antitox_HigA"/>
</dbReference>
<keyword evidence="2" id="KW-1185">Reference proteome</keyword>
<dbReference type="PANTHER" id="PTHR40455:SF1">
    <property type="entry name" value="ANTITOXIN HIGA"/>
    <property type="match status" value="1"/>
</dbReference>
<gene>
    <name evidence="1" type="ORF">E8L99_05030</name>
</gene>
<protein>
    <submittedName>
        <fullName evidence="1">Transcriptional regulator</fullName>
    </submittedName>
</protein>